<keyword evidence="3" id="KW-0378">Hydrolase</keyword>
<evidence type="ECO:0000259" key="4">
    <source>
        <dbReference type="Pfam" id="PF16113"/>
    </source>
</evidence>
<organism evidence="5 6">
    <name type="scientific">Albidovulum denitrificans</name>
    <dbReference type="NCBI Taxonomy" id="404881"/>
    <lineage>
        <taxon>Bacteria</taxon>
        <taxon>Pseudomonadati</taxon>
        <taxon>Pseudomonadota</taxon>
        <taxon>Alphaproteobacteria</taxon>
        <taxon>Rhodobacterales</taxon>
        <taxon>Paracoccaceae</taxon>
        <taxon>Albidovulum</taxon>
    </lineage>
</organism>
<evidence type="ECO:0000313" key="6">
    <source>
        <dbReference type="Proteomes" id="UP000238338"/>
    </source>
</evidence>
<sequence length="348" mass="36902">MADIHIRKEGRAGRITLTRPKALNALSYAMCLEVDAALIGWASDPDVALVLIDAEGERAFCAGGDIAEMYATGTQGDYGYGRKFWFDEYRMNARIADYARPVVSFLQGFTMGGGVGLGCHGSHRIVGESSLIAMPECGIGLVPDVGGSFILATAPGHLGDYVGTTGARMGPADAILTGFADSFVPEADWGALKARLIETGEATAIAAAMRPAPDGTFAALQGQIDRHFGQPTLAGIARSLQGDDSDFATQALRALGRAAPLSAACTIAMIRALRGNASLHAALMQEYRFTFRSMEHADFLEGIRAQIIDKDRNPQWRHGGLDAVPEGDVARMLAPLGPDELSFAEETP</sequence>
<evidence type="ECO:0000256" key="1">
    <source>
        <dbReference type="ARBA" id="ARBA00001709"/>
    </source>
</evidence>
<gene>
    <name evidence="5" type="ORF">LX70_01468</name>
</gene>
<evidence type="ECO:0000256" key="3">
    <source>
        <dbReference type="ARBA" id="ARBA00022801"/>
    </source>
</evidence>
<dbReference type="GO" id="GO:0003860">
    <property type="term" value="F:3-hydroxyisobutyryl-CoA hydrolase activity"/>
    <property type="evidence" value="ECO:0007669"/>
    <property type="project" value="UniProtKB-EC"/>
</dbReference>
<dbReference type="Pfam" id="PF16113">
    <property type="entry name" value="ECH_2"/>
    <property type="match status" value="1"/>
</dbReference>
<dbReference type="EC" id="3.1.2.4" evidence="2"/>
<dbReference type="AlphaFoldDB" id="A0A2S8SA38"/>
<dbReference type="InterPro" id="IPR045004">
    <property type="entry name" value="ECH_dom"/>
</dbReference>
<dbReference type="PANTHER" id="PTHR43176:SF3">
    <property type="entry name" value="3-HYDROXYISOBUTYRYL-COA HYDROLASE, MITOCHONDRIAL"/>
    <property type="match status" value="1"/>
</dbReference>
<dbReference type="NCBIfam" id="NF004127">
    <property type="entry name" value="PRK05617.1"/>
    <property type="match status" value="1"/>
</dbReference>
<dbReference type="OrthoDB" id="9790967at2"/>
<dbReference type="Gene3D" id="3.90.226.10">
    <property type="entry name" value="2-enoyl-CoA Hydratase, Chain A, domain 1"/>
    <property type="match status" value="1"/>
</dbReference>
<dbReference type="InterPro" id="IPR029045">
    <property type="entry name" value="ClpP/crotonase-like_dom_sf"/>
</dbReference>
<accession>A0A2S8SA38</accession>
<dbReference type="PANTHER" id="PTHR43176">
    <property type="entry name" value="3-HYDROXYISOBUTYRYL-COA HYDROLASE-RELATED"/>
    <property type="match status" value="1"/>
</dbReference>
<feature type="domain" description="Enoyl-CoA hydratase/isomerase" evidence="4">
    <location>
        <begin position="13"/>
        <end position="332"/>
    </location>
</feature>
<evidence type="ECO:0000256" key="2">
    <source>
        <dbReference type="ARBA" id="ARBA00011915"/>
    </source>
</evidence>
<dbReference type="EMBL" id="PVEP01000002">
    <property type="protein sequence ID" value="PQV57662.1"/>
    <property type="molecule type" value="Genomic_DNA"/>
</dbReference>
<reference evidence="5 6" key="1">
    <citation type="submission" date="2018-02" db="EMBL/GenBank/DDBJ databases">
        <title>Genomic Encyclopedia of Archaeal and Bacterial Type Strains, Phase II (KMG-II): from individual species to whole genera.</title>
        <authorList>
            <person name="Goeker M."/>
        </authorList>
    </citation>
    <scope>NUCLEOTIDE SEQUENCE [LARGE SCALE GENOMIC DNA]</scope>
    <source>
        <strain evidence="5 6">DSM 18921</strain>
    </source>
</reference>
<name>A0A2S8SA38_9RHOB</name>
<dbReference type="Proteomes" id="UP000238338">
    <property type="component" value="Unassembled WGS sequence"/>
</dbReference>
<evidence type="ECO:0000313" key="5">
    <source>
        <dbReference type="EMBL" id="PQV57662.1"/>
    </source>
</evidence>
<dbReference type="SUPFAM" id="SSF52096">
    <property type="entry name" value="ClpP/crotonase"/>
    <property type="match status" value="1"/>
</dbReference>
<dbReference type="RefSeq" id="WP_105513892.1">
    <property type="nucleotide sequence ID" value="NZ_PVEP01000002.1"/>
</dbReference>
<protein>
    <recommendedName>
        <fullName evidence="2">3-hydroxyisobutyryl-CoA hydrolase</fullName>
        <ecNumber evidence="2">3.1.2.4</ecNumber>
    </recommendedName>
</protein>
<comment type="caution">
    <text evidence="5">The sequence shown here is derived from an EMBL/GenBank/DDBJ whole genome shotgun (WGS) entry which is preliminary data.</text>
</comment>
<comment type="catalytic activity">
    <reaction evidence="1">
        <text>3-hydroxy-2-methylpropanoyl-CoA + H2O = 3-hydroxy-2-methylpropanoate + CoA + H(+)</text>
        <dbReference type="Rhea" id="RHEA:20888"/>
        <dbReference type="ChEBI" id="CHEBI:11805"/>
        <dbReference type="ChEBI" id="CHEBI:15377"/>
        <dbReference type="ChEBI" id="CHEBI:15378"/>
        <dbReference type="ChEBI" id="CHEBI:57287"/>
        <dbReference type="ChEBI" id="CHEBI:57340"/>
        <dbReference type="EC" id="3.1.2.4"/>
    </reaction>
</comment>
<dbReference type="GO" id="GO:0005829">
    <property type="term" value="C:cytosol"/>
    <property type="evidence" value="ECO:0007669"/>
    <property type="project" value="TreeGrafter"/>
</dbReference>
<dbReference type="CDD" id="cd06558">
    <property type="entry name" value="crotonase-like"/>
    <property type="match status" value="1"/>
</dbReference>
<keyword evidence="6" id="KW-1185">Reference proteome</keyword>
<dbReference type="InterPro" id="IPR032259">
    <property type="entry name" value="HIBYL-CoA-H"/>
</dbReference>
<dbReference type="GO" id="GO:0006574">
    <property type="term" value="P:L-valine catabolic process"/>
    <property type="evidence" value="ECO:0007669"/>
    <property type="project" value="TreeGrafter"/>
</dbReference>
<proteinExistence type="predicted"/>